<accession>A0A368VSR0</accession>
<feature type="region of interest" description="Disordered" evidence="1">
    <location>
        <begin position="1"/>
        <end position="33"/>
    </location>
</feature>
<evidence type="ECO:0000313" key="2">
    <source>
        <dbReference type="EMBL" id="RCW44729.1"/>
    </source>
</evidence>
<dbReference type="EMBL" id="QPJC01000004">
    <property type="protein sequence ID" value="RCW44729.1"/>
    <property type="molecule type" value="Genomic_DNA"/>
</dbReference>
<name>A0A368VSR0_9ACTN</name>
<feature type="compositionally biased region" description="Polar residues" evidence="1">
    <location>
        <begin position="1"/>
        <end position="11"/>
    </location>
</feature>
<protein>
    <submittedName>
        <fullName evidence="2">Uncharacterized protein</fullName>
    </submittedName>
</protein>
<dbReference type="Proteomes" id="UP000253495">
    <property type="component" value="Unassembled WGS sequence"/>
</dbReference>
<proteinExistence type="predicted"/>
<organism evidence="2 3">
    <name type="scientific">Halopolyspora algeriensis</name>
    <dbReference type="NCBI Taxonomy" id="1500506"/>
    <lineage>
        <taxon>Bacteria</taxon>
        <taxon>Bacillati</taxon>
        <taxon>Actinomycetota</taxon>
        <taxon>Actinomycetes</taxon>
        <taxon>Actinomycetes incertae sedis</taxon>
        <taxon>Halopolyspora</taxon>
    </lineage>
</organism>
<dbReference type="AlphaFoldDB" id="A0A368VSR0"/>
<reference evidence="2 3" key="1">
    <citation type="submission" date="2018-07" db="EMBL/GenBank/DDBJ databases">
        <title>Genomic Encyclopedia of Type Strains, Phase III (KMG-III): the genomes of soil and plant-associated and newly described type strains.</title>
        <authorList>
            <person name="Whitman W."/>
        </authorList>
    </citation>
    <scope>NUCLEOTIDE SEQUENCE [LARGE SCALE GENOMIC DNA]</scope>
    <source>
        <strain evidence="2 3">CECT 8575</strain>
    </source>
</reference>
<comment type="caution">
    <text evidence="2">The sequence shown here is derived from an EMBL/GenBank/DDBJ whole genome shotgun (WGS) entry which is preliminary data.</text>
</comment>
<sequence>MTSPGQHSSNAPVPDSGGSAGVGGSQERNPTEQAIEQALARLDNLADIPVSEHVERFDAVHTALTEALSTAENMLSGPSSNGS</sequence>
<evidence type="ECO:0000313" key="3">
    <source>
        <dbReference type="Proteomes" id="UP000253495"/>
    </source>
</evidence>
<evidence type="ECO:0000256" key="1">
    <source>
        <dbReference type="SAM" id="MobiDB-lite"/>
    </source>
</evidence>
<keyword evidence="3" id="KW-1185">Reference proteome</keyword>
<gene>
    <name evidence="2" type="ORF">DFQ14_104320</name>
</gene>